<evidence type="ECO:0000259" key="4">
    <source>
        <dbReference type="PROSITE" id="PS50125"/>
    </source>
</evidence>
<dbReference type="PANTHER" id="PTHR43081:SF20">
    <property type="entry name" value="TWO-COMPONENT RESPONSE REGULATOR"/>
    <property type="match status" value="1"/>
</dbReference>
<dbReference type="PANTHER" id="PTHR43081">
    <property type="entry name" value="ADENYLATE CYCLASE, TERMINAL-DIFFERENTIATION SPECIFIC-RELATED"/>
    <property type="match status" value="1"/>
</dbReference>
<comment type="caution">
    <text evidence="5">The sequence shown here is derived from an EMBL/GenBank/DDBJ whole genome shotgun (WGS) entry which is preliminary data.</text>
</comment>
<dbReference type="GO" id="GO:0004016">
    <property type="term" value="F:adenylate cyclase activity"/>
    <property type="evidence" value="ECO:0007669"/>
    <property type="project" value="UniProtKB-ARBA"/>
</dbReference>
<dbReference type="Proteomes" id="UP000267128">
    <property type="component" value="Unassembled WGS sequence"/>
</dbReference>
<dbReference type="AlphaFoldDB" id="A0A3N0CF82"/>
<proteinExistence type="inferred from homology"/>
<name>A0A3N0CF82_9ACTN</name>
<keyword evidence="6" id="KW-1185">Reference proteome</keyword>
<feature type="transmembrane region" description="Helical" evidence="3">
    <location>
        <begin position="152"/>
        <end position="170"/>
    </location>
</feature>
<feature type="transmembrane region" description="Helical" evidence="3">
    <location>
        <begin position="47"/>
        <end position="68"/>
    </location>
</feature>
<dbReference type="EMBL" id="RJSE01000007">
    <property type="protein sequence ID" value="RNL62105.1"/>
    <property type="molecule type" value="Genomic_DNA"/>
</dbReference>
<feature type="transmembrane region" description="Helical" evidence="3">
    <location>
        <begin position="102"/>
        <end position="122"/>
    </location>
</feature>
<dbReference type="GO" id="GO:0035556">
    <property type="term" value="P:intracellular signal transduction"/>
    <property type="evidence" value="ECO:0007669"/>
    <property type="project" value="InterPro"/>
</dbReference>
<accession>A0A3N0CF82</accession>
<dbReference type="InterPro" id="IPR050697">
    <property type="entry name" value="Adenylyl/Guanylyl_Cyclase_3/4"/>
</dbReference>
<feature type="region of interest" description="Disordered" evidence="2">
    <location>
        <begin position="440"/>
        <end position="484"/>
    </location>
</feature>
<evidence type="ECO:0000313" key="5">
    <source>
        <dbReference type="EMBL" id="RNL62105.1"/>
    </source>
</evidence>
<organism evidence="5 6">
    <name type="scientific">Nocardioides marmoriginsengisoli</name>
    <dbReference type="NCBI Taxonomy" id="661483"/>
    <lineage>
        <taxon>Bacteria</taxon>
        <taxon>Bacillati</taxon>
        <taxon>Actinomycetota</taxon>
        <taxon>Actinomycetes</taxon>
        <taxon>Propionibacteriales</taxon>
        <taxon>Nocardioidaceae</taxon>
        <taxon>Nocardioides</taxon>
    </lineage>
</organism>
<evidence type="ECO:0000313" key="6">
    <source>
        <dbReference type="Proteomes" id="UP000267128"/>
    </source>
</evidence>
<evidence type="ECO:0000256" key="2">
    <source>
        <dbReference type="SAM" id="MobiDB-lite"/>
    </source>
</evidence>
<feature type="transmembrane region" description="Helical" evidence="3">
    <location>
        <begin position="182"/>
        <end position="201"/>
    </location>
</feature>
<comment type="similarity">
    <text evidence="1">Belongs to the adenylyl cyclase class-3 family.</text>
</comment>
<gene>
    <name evidence="5" type="ORF">EFK50_09850</name>
</gene>
<protein>
    <submittedName>
        <fullName evidence="5">Adenylate/guanylate cyclase domain-containing protein</fullName>
    </submittedName>
</protein>
<keyword evidence="3" id="KW-0812">Transmembrane</keyword>
<keyword evidence="3" id="KW-1133">Transmembrane helix</keyword>
<dbReference type="SMART" id="SM00044">
    <property type="entry name" value="CYCc"/>
    <property type="match status" value="1"/>
</dbReference>
<dbReference type="GO" id="GO:0006171">
    <property type="term" value="P:cAMP biosynthetic process"/>
    <property type="evidence" value="ECO:0007669"/>
    <property type="project" value="TreeGrafter"/>
</dbReference>
<feature type="transmembrane region" description="Helical" evidence="3">
    <location>
        <begin position="128"/>
        <end position="145"/>
    </location>
</feature>
<reference evidence="5 6" key="1">
    <citation type="submission" date="2018-11" db="EMBL/GenBank/DDBJ databases">
        <authorList>
            <person name="Li F."/>
        </authorList>
    </citation>
    <scope>NUCLEOTIDE SEQUENCE [LARGE SCALE GENOMIC DNA]</scope>
    <source>
        <strain evidence="5 6">Gsoil 097</strain>
    </source>
</reference>
<evidence type="ECO:0000256" key="1">
    <source>
        <dbReference type="ARBA" id="ARBA00005381"/>
    </source>
</evidence>
<evidence type="ECO:0000256" key="3">
    <source>
        <dbReference type="SAM" id="Phobius"/>
    </source>
</evidence>
<feature type="domain" description="Guanylate cyclase" evidence="4">
    <location>
        <begin position="259"/>
        <end position="390"/>
    </location>
</feature>
<dbReference type="InterPro" id="IPR029787">
    <property type="entry name" value="Nucleotide_cyclase"/>
</dbReference>
<keyword evidence="3" id="KW-0472">Membrane</keyword>
<dbReference type="Pfam" id="PF00211">
    <property type="entry name" value="Guanylate_cyc"/>
    <property type="match status" value="1"/>
</dbReference>
<feature type="transmembrane region" description="Helical" evidence="3">
    <location>
        <begin position="74"/>
        <end position="93"/>
    </location>
</feature>
<dbReference type="Gene3D" id="3.30.70.1230">
    <property type="entry name" value="Nucleotide cyclase"/>
    <property type="match status" value="1"/>
</dbReference>
<dbReference type="SUPFAM" id="SSF55073">
    <property type="entry name" value="Nucleotide cyclase"/>
    <property type="match status" value="1"/>
</dbReference>
<dbReference type="OrthoDB" id="5476461at2"/>
<dbReference type="PROSITE" id="PS50125">
    <property type="entry name" value="GUANYLATE_CYCLASE_2"/>
    <property type="match status" value="1"/>
</dbReference>
<sequence>MTRPGGWPVVSELGSPETHWGLRFLDDTVEQDYVSWRREHVRAFTQFAMYGAAGAAGCAFVAVALGALDEYRGLALVLIPAMIGLLLAGAVVARRDDLGHLVLPWSGLANLIGGVLAVALTYPTDNPALIGACVTMAAYFGLTMFRLPPRFALLSVSPYVVLAAAATLRLHATGRIDDQELAVGLFIPVTALLSGMVLNLAMEWLTRQTYVDHLIIDSQQDALFDERSNMARFVSPDIAETAHLSGLPDAVRTEIYSLTALSIDLRGFTTFTQRHGAEFMVQVLQEYYAVVIDAAAEYGATVKDFAGDGALILVGAPFPRPDHPRVGLNLARHLIARVRVVTDKWATPETPLGVGIGLSSGECAVGAIGTDAQLEYAAIGTTVNLSARLCGRAEDGQILMGPGTARALEETPGWVRTMLTFRGITEPVEVTIEDTRAARPTFTTPGTASGVVPMQREPAPEPGDVPPVVQGHANVTAEAPEDPS</sequence>
<dbReference type="CDD" id="cd07302">
    <property type="entry name" value="CHD"/>
    <property type="match status" value="1"/>
</dbReference>
<dbReference type="InterPro" id="IPR001054">
    <property type="entry name" value="A/G_cyclase"/>
</dbReference>